<reference evidence="3 4" key="1">
    <citation type="submission" date="2018-10" db="EMBL/GenBank/DDBJ databases">
        <authorList>
            <consortium name="Pathogen Informatics"/>
        </authorList>
    </citation>
    <scope>NUCLEOTIDE SEQUENCE [LARGE SCALE GENOMIC DNA]</scope>
</reference>
<dbReference type="InterPro" id="IPR043798">
    <property type="entry name" value="DUF5737"/>
</dbReference>
<feature type="region of interest" description="Disordered" evidence="1">
    <location>
        <begin position="1"/>
        <end position="25"/>
    </location>
</feature>
<evidence type="ECO:0000313" key="4">
    <source>
        <dbReference type="Proteomes" id="UP000267029"/>
    </source>
</evidence>
<keyword evidence="4" id="KW-1185">Reference proteome</keyword>
<evidence type="ECO:0000313" key="5">
    <source>
        <dbReference type="WBParaSite" id="MCU_001201-RA"/>
    </source>
</evidence>
<protein>
    <submittedName>
        <fullName evidence="5">DUF5737 domain-containing protein</fullName>
    </submittedName>
</protein>
<name>A0A0R3UFT8_MESCO</name>
<dbReference type="AlphaFoldDB" id="A0A0R3UFT8"/>
<feature type="compositionally biased region" description="Low complexity" evidence="1">
    <location>
        <begin position="1"/>
        <end position="16"/>
    </location>
</feature>
<reference evidence="5" key="2">
    <citation type="submission" date="2019-11" db="UniProtKB">
        <authorList>
            <consortium name="WormBaseParasite"/>
        </authorList>
    </citation>
    <scope>IDENTIFICATION</scope>
</reference>
<feature type="region of interest" description="Disordered" evidence="1">
    <location>
        <begin position="204"/>
        <end position="250"/>
    </location>
</feature>
<accession>A0A0R3UFT8</accession>
<gene>
    <name evidence="3" type="ORF">MCOS_LOCUS6013</name>
</gene>
<feature type="domain" description="DUF5737" evidence="2">
    <location>
        <begin position="54"/>
        <end position="152"/>
    </location>
</feature>
<evidence type="ECO:0000313" key="3">
    <source>
        <dbReference type="EMBL" id="VDD80010.1"/>
    </source>
</evidence>
<proteinExistence type="predicted"/>
<sequence length="250" mass="29111">MPRYRSTSPCNSSYSSPRHQQPPLRRSIGLKPLFEELGYNYGFARADPEKYSSYCLVYRTLLSRLEETGLTCRIRADESEIRLTELEGPLGERDKVKIFANDVISYYKFNHRAKFVAICIDANRRKKTGFWFLCFEREGQLTAFCKYLNWLFGLDVDDSYDSLDEDRVSYVDRRSGSSQSFSLSQVGRFRHYEVPSKGRYFADSNDSGFTETDSGTYTSSTFTPPFPPGRSSYPRHPPRKPSSRRNFRKW</sequence>
<evidence type="ECO:0000256" key="1">
    <source>
        <dbReference type="SAM" id="MobiDB-lite"/>
    </source>
</evidence>
<dbReference type="EMBL" id="UXSR01005229">
    <property type="protein sequence ID" value="VDD80010.1"/>
    <property type="molecule type" value="Genomic_DNA"/>
</dbReference>
<organism evidence="5">
    <name type="scientific">Mesocestoides corti</name>
    <name type="common">Flatworm</name>
    <dbReference type="NCBI Taxonomy" id="53468"/>
    <lineage>
        <taxon>Eukaryota</taxon>
        <taxon>Metazoa</taxon>
        <taxon>Spiralia</taxon>
        <taxon>Lophotrochozoa</taxon>
        <taxon>Platyhelminthes</taxon>
        <taxon>Cestoda</taxon>
        <taxon>Eucestoda</taxon>
        <taxon>Cyclophyllidea</taxon>
        <taxon>Mesocestoididae</taxon>
        <taxon>Mesocestoides</taxon>
    </lineage>
</organism>
<feature type="compositionally biased region" description="Basic residues" evidence="1">
    <location>
        <begin position="236"/>
        <end position="250"/>
    </location>
</feature>
<feature type="compositionally biased region" description="Low complexity" evidence="1">
    <location>
        <begin position="214"/>
        <end position="234"/>
    </location>
</feature>
<feature type="compositionally biased region" description="Polar residues" evidence="1">
    <location>
        <begin position="204"/>
        <end position="213"/>
    </location>
</feature>
<dbReference type="Proteomes" id="UP000267029">
    <property type="component" value="Unassembled WGS sequence"/>
</dbReference>
<dbReference type="WBParaSite" id="MCU_001201-RA">
    <property type="protein sequence ID" value="MCU_001201-RA"/>
    <property type="gene ID" value="MCU_001201"/>
</dbReference>
<dbReference type="Pfam" id="PF19008">
    <property type="entry name" value="DUF5737"/>
    <property type="match status" value="1"/>
</dbReference>
<dbReference type="OrthoDB" id="6259252at2759"/>
<evidence type="ECO:0000259" key="2">
    <source>
        <dbReference type="Pfam" id="PF19008"/>
    </source>
</evidence>